<gene>
    <name evidence="2" type="ORF">H7B67_01285</name>
</gene>
<dbReference type="RefSeq" id="WP_185117991.1">
    <property type="nucleotide sequence ID" value="NZ_JACJVQ010000002.1"/>
</dbReference>
<keyword evidence="1" id="KW-0732">Signal</keyword>
<sequence>MKKFIVLSLLAILVLAGCSSKSEESIIALDDYIKAYSDQGIPVDPEEKPMYEMAQAINGVIFYIDNSPVKIYEYESNKDRKNAVSNDPTMKDWPSSGRFILETNSQKAKEIFESVK</sequence>
<comment type="caution">
    <text evidence="2">The sequence shown here is derived from an EMBL/GenBank/DDBJ whole genome shotgun (WGS) entry which is preliminary data.</text>
</comment>
<dbReference type="PROSITE" id="PS51257">
    <property type="entry name" value="PROKAR_LIPOPROTEIN"/>
    <property type="match status" value="1"/>
</dbReference>
<evidence type="ECO:0000313" key="3">
    <source>
        <dbReference type="Proteomes" id="UP000535838"/>
    </source>
</evidence>
<name>A0A841SRG3_9BACL</name>
<accession>A0A841SRG3</accession>
<dbReference type="EMBL" id="JACJVQ010000002">
    <property type="protein sequence ID" value="MBB6632758.1"/>
    <property type="molecule type" value="Genomic_DNA"/>
</dbReference>
<keyword evidence="3" id="KW-1185">Reference proteome</keyword>
<feature type="chain" id="PRO_5039411848" evidence="1">
    <location>
        <begin position="23"/>
        <end position="116"/>
    </location>
</feature>
<feature type="signal peptide" evidence="1">
    <location>
        <begin position="1"/>
        <end position="22"/>
    </location>
</feature>
<reference evidence="2 3" key="1">
    <citation type="submission" date="2020-08" db="EMBL/GenBank/DDBJ databases">
        <title>Cohnella phylogeny.</title>
        <authorList>
            <person name="Dunlap C."/>
        </authorList>
    </citation>
    <scope>NUCLEOTIDE SEQUENCE [LARGE SCALE GENOMIC DNA]</scope>
    <source>
        <strain evidence="2 3">DSM 25241</strain>
    </source>
</reference>
<evidence type="ECO:0000313" key="2">
    <source>
        <dbReference type="EMBL" id="MBB6632758.1"/>
    </source>
</evidence>
<proteinExistence type="predicted"/>
<keyword evidence="2" id="KW-0449">Lipoprotein</keyword>
<protein>
    <submittedName>
        <fullName evidence="2">Membrane lipoprotein lipid attachment site-containing protein</fullName>
    </submittedName>
</protein>
<evidence type="ECO:0000256" key="1">
    <source>
        <dbReference type="SAM" id="SignalP"/>
    </source>
</evidence>
<dbReference type="Proteomes" id="UP000535838">
    <property type="component" value="Unassembled WGS sequence"/>
</dbReference>
<organism evidence="2 3">
    <name type="scientific">Cohnella thailandensis</name>
    <dbReference type="NCBI Taxonomy" id="557557"/>
    <lineage>
        <taxon>Bacteria</taxon>
        <taxon>Bacillati</taxon>
        <taxon>Bacillota</taxon>
        <taxon>Bacilli</taxon>
        <taxon>Bacillales</taxon>
        <taxon>Paenibacillaceae</taxon>
        <taxon>Cohnella</taxon>
    </lineage>
</organism>
<dbReference type="AlphaFoldDB" id="A0A841SRG3"/>